<dbReference type="Proteomes" id="UP001596455">
    <property type="component" value="Unassembled WGS sequence"/>
</dbReference>
<dbReference type="EMBL" id="JBHTCQ010000001">
    <property type="protein sequence ID" value="MFC7404592.1"/>
    <property type="molecule type" value="Genomic_DNA"/>
</dbReference>
<accession>A0ABW2Q7J5</accession>
<evidence type="ECO:0008006" key="3">
    <source>
        <dbReference type="Google" id="ProtNLM"/>
    </source>
</evidence>
<sequence length="135" mass="13977">MTQTTDAPGEVVLDPVHELDEDAPWLTAVIRPTGVLRRRDAERLHHVLDPLSTVASVVVLDLDAARLAGPGAAAAIDGAAARLEERGGALLCVNTDEHNRARLAEAGAHAVVADAGRTAVHGPAGYLSPSSRITA</sequence>
<keyword evidence="2" id="KW-1185">Reference proteome</keyword>
<reference evidence="2" key="1">
    <citation type="journal article" date="2019" name="Int. J. Syst. Evol. Microbiol.">
        <title>The Global Catalogue of Microorganisms (GCM) 10K type strain sequencing project: providing services to taxonomists for standard genome sequencing and annotation.</title>
        <authorList>
            <consortium name="The Broad Institute Genomics Platform"/>
            <consortium name="The Broad Institute Genome Sequencing Center for Infectious Disease"/>
            <person name="Wu L."/>
            <person name="Ma J."/>
        </authorList>
    </citation>
    <scope>NUCLEOTIDE SEQUENCE [LARGE SCALE GENOMIC DNA]</scope>
    <source>
        <strain evidence="2">JCM 1490</strain>
    </source>
</reference>
<gene>
    <name evidence="1" type="ORF">ACFQQL_05685</name>
</gene>
<comment type="caution">
    <text evidence="1">The sequence shown here is derived from an EMBL/GenBank/DDBJ whole genome shotgun (WGS) entry which is preliminary data.</text>
</comment>
<name>A0ABW2Q7J5_9MICO</name>
<dbReference type="Gene3D" id="3.30.750.24">
    <property type="entry name" value="STAS domain"/>
    <property type="match status" value="1"/>
</dbReference>
<evidence type="ECO:0000313" key="2">
    <source>
        <dbReference type="Proteomes" id="UP001596455"/>
    </source>
</evidence>
<dbReference type="RefSeq" id="WP_382392133.1">
    <property type="nucleotide sequence ID" value="NZ_JBHTCQ010000001.1"/>
</dbReference>
<organism evidence="1 2">
    <name type="scientific">Georgenia alba</name>
    <dbReference type="NCBI Taxonomy" id="2233858"/>
    <lineage>
        <taxon>Bacteria</taxon>
        <taxon>Bacillati</taxon>
        <taxon>Actinomycetota</taxon>
        <taxon>Actinomycetes</taxon>
        <taxon>Micrococcales</taxon>
        <taxon>Bogoriellaceae</taxon>
        <taxon>Georgenia</taxon>
    </lineage>
</organism>
<evidence type="ECO:0000313" key="1">
    <source>
        <dbReference type="EMBL" id="MFC7404592.1"/>
    </source>
</evidence>
<dbReference type="InterPro" id="IPR036513">
    <property type="entry name" value="STAS_dom_sf"/>
</dbReference>
<proteinExistence type="predicted"/>
<protein>
    <recommendedName>
        <fullName evidence="3">STAS domain-containing protein</fullName>
    </recommendedName>
</protein>